<protein>
    <submittedName>
        <fullName evidence="1">Uncharacterized protein</fullName>
    </submittedName>
</protein>
<reference evidence="1 2" key="1">
    <citation type="journal article" date="2023" name="Nucleic Acids Res.">
        <title>The hologenome of Daphnia magna reveals possible DNA methylation and microbiome-mediated evolution of the host genome.</title>
        <authorList>
            <person name="Chaturvedi A."/>
            <person name="Li X."/>
            <person name="Dhandapani V."/>
            <person name="Marshall H."/>
            <person name="Kissane S."/>
            <person name="Cuenca-Cambronero M."/>
            <person name="Asole G."/>
            <person name="Calvet F."/>
            <person name="Ruiz-Romero M."/>
            <person name="Marangio P."/>
            <person name="Guigo R."/>
            <person name="Rago D."/>
            <person name="Mirbahai L."/>
            <person name="Eastwood N."/>
            <person name="Colbourne J.K."/>
            <person name="Zhou J."/>
            <person name="Mallon E."/>
            <person name="Orsini L."/>
        </authorList>
    </citation>
    <scope>NUCLEOTIDE SEQUENCE [LARGE SCALE GENOMIC DNA]</scope>
    <source>
        <strain evidence="1">LRV0_1</strain>
    </source>
</reference>
<proteinExistence type="predicted"/>
<evidence type="ECO:0000313" key="2">
    <source>
        <dbReference type="Proteomes" id="UP001234178"/>
    </source>
</evidence>
<organism evidence="1 2">
    <name type="scientific">Daphnia magna</name>
    <dbReference type="NCBI Taxonomy" id="35525"/>
    <lineage>
        <taxon>Eukaryota</taxon>
        <taxon>Metazoa</taxon>
        <taxon>Ecdysozoa</taxon>
        <taxon>Arthropoda</taxon>
        <taxon>Crustacea</taxon>
        <taxon>Branchiopoda</taxon>
        <taxon>Diplostraca</taxon>
        <taxon>Cladocera</taxon>
        <taxon>Anomopoda</taxon>
        <taxon>Daphniidae</taxon>
        <taxon>Daphnia</taxon>
    </lineage>
</organism>
<dbReference type="Proteomes" id="UP001234178">
    <property type="component" value="Unassembled WGS sequence"/>
</dbReference>
<dbReference type="EMBL" id="JAOYFB010000036">
    <property type="protein sequence ID" value="KAK4019523.1"/>
    <property type="molecule type" value="Genomic_DNA"/>
</dbReference>
<sequence length="102" mass="11580">MADSFDSFERVRSPPPPGIGLAMLNSAIKILCATMTVGRYVCKTYEYTGLYYELRPRRRKTCGITLRRRNEFTHCPAQRVYMHTTASSSSFSNNSVITAMTE</sequence>
<comment type="caution">
    <text evidence="1">The sequence shown here is derived from an EMBL/GenBank/DDBJ whole genome shotgun (WGS) entry which is preliminary data.</text>
</comment>
<gene>
    <name evidence="1" type="ORF">OUZ56_001538</name>
</gene>
<accession>A0ABR0A3J2</accession>
<name>A0ABR0A3J2_9CRUS</name>
<keyword evidence="2" id="KW-1185">Reference proteome</keyword>
<evidence type="ECO:0000313" key="1">
    <source>
        <dbReference type="EMBL" id="KAK4019523.1"/>
    </source>
</evidence>